<comment type="caution">
    <text evidence="2">The sequence shown here is derived from an EMBL/GenBank/DDBJ whole genome shotgun (WGS) entry which is preliminary data.</text>
</comment>
<dbReference type="RefSeq" id="WP_343992267.1">
    <property type="nucleotide sequence ID" value="NZ_BAAALG010000003.1"/>
</dbReference>
<keyword evidence="3" id="KW-1185">Reference proteome</keyword>
<organism evidence="2 3">
    <name type="scientific">Nocardioides dubius</name>
    <dbReference type="NCBI Taxonomy" id="317019"/>
    <lineage>
        <taxon>Bacteria</taxon>
        <taxon>Bacillati</taxon>
        <taxon>Actinomycetota</taxon>
        <taxon>Actinomycetes</taxon>
        <taxon>Propionibacteriales</taxon>
        <taxon>Nocardioidaceae</taxon>
        <taxon>Nocardioides</taxon>
    </lineage>
</organism>
<protein>
    <recommendedName>
        <fullName evidence="4">DUF2384 domain-containing protein</fullName>
    </recommendedName>
</protein>
<reference evidence="2 3" key="1">
    <citation type="journal article" date="2019" name="Int. J. Syst. Evol. Microbiol.">
        <title>The Global Catalogue of Microorganisms (GCM) 10K type strain sequencing project: providing services to taxonomists for standard genome sequencing and annotation.</title>
        <authorList>
            <consortium name="The Broad Institute Genomics Platform"/>
            <consortium name="The Broad Institute Genome Sequencing Center for Infectious Disease"/>
            <person name="Wu L."/>
            <person name="Ma J."/>
        </authorList>
    </citation>
    <scope>NUCLEOTIDE SEQUENCE [LARGE SCALE GENOMIC DNA]</scope>
    <source>
        <strain evidence="2 3">JCM 13008</strain>
    </source>
</reference>
<evidence type="ECO:0000256" key="1">
    <source>
        <dbReference type="SAM" id="MobiDB-lite"/>
    </source>
</evidence>
<evidence type="ECO:0000313" key="2">
    <source>
        <dbReference type="EMBL" id="GAA1096567.1"/>
    </source>
</evidence>
<name>A0ABN1TQS8_9ACTN</name>
<accession>A0ABN1TQS8</accession>
<dbReference type="Proteomes" id="UP001501581">
    <property type="component" value="Unassembled WGS sequence"/>
</dbReference>
<evidence type="ECO:0008006" key="4">
    <source>
        <dbReference type="Google" id="ProtNLM"/>
    </source>
</evidence>
<proteinExistence type="predicted"/>
<sequence length="145" mass="15113">MAKKRRQGNDGASKRGGAAPAGNPMLIQVGPDFYDEAALAEALVIDGAPAEVAMVRRLREEGRLVALGTADQQWIHPTWQVRDGALLPGLDAVLAAFAGQPAWSVALWLTTAHDDLDGATPAQALADGIASVAELAAATAHRWAN</sequence>
<feature type="region of interest" description="Disordered" evidence="1">
    <location>
        <begin position="1"/>
        <end position="23"/>
    </location>
</feature>
<gene>
    <name evidence="2" type="ORF">GCM10009668_11580</name>
</gene>
<dbReference type="EMBL" id="BAAALG010000003">
    <property type="protein sequence ID" value="GAA1096567.1"/>
    <property type="molecule type" value="Genomic_DNA"/>
</dbReference>
<evidence type="ECO:0000313" key="3">
    <source>
        <dbReference type="Proteomes" id="UP001501581"/>
    </source>
</evidence>